<feature type="compositionally biased region" description="Low complexity" evidence="1">
    <location>
        <begin position="1549"/>
        <end position="1558"/>
    </location>
</feature>
<feature type="compositionally biased region" description="Acidic residues" evidence="1">
    <location>
        <begin position="1721"/>
        <end position="1737"/>
    </location>
</feature>
<feature type="compositionally biased region" description="Low complexity" evidence="1">
    <location>
        <begin position="1613"/>
        <end position="1644"/>
    </location>
</feature>
<reference evidence="2" key="1">
    <citation type="journal article" date="2020" name="bioRxiv">
        <title>Comparative genomics of Chlamydomonas.</title>
        <authorList>
            <person name="Craig R.J."/>
            <person name="Hasan A.R."/>
            <person name="Ness R.W."/>
            <person name="Keightley P.D."/>
        </authorList>
    </citation>
    <scope>NUCLEOTIDE SEQUENCE</scope>
    <source>
        <strain evidence="2">CCAP 11/70</strain>
    </source>
</reference>
<feature type="compositionally biased region" description="Pro residues" evidence="1">
    <location>
        <begin position="662"/>
        <end position="671"/>
    </location>
</feature>
<name>A0A835Y8E6_9CHLO</name>
<feature type="compositionally biased region" description="Low complexity" evidence="1">
    <location>
        <begin position="782"/>
        <end position="794"/>
    </location>
</feature>
<feature type="region of interest" description="Disordered" evidence="1">
    <location>
        <begin position="771"/>
        <end position="943"/>
    </location>
</feature>
<dbReference type="EMBL" id="JAEHOE010000016">
    <property type="protein sequence ID" value="KAG2496897.1"/>
    <property type="molecule type" value="Genomic_DNA"/>
</dbReference>
<feature type="region of interest" description="Disordered" evidence="1">
    <location>
        <begin position="152"/>
        <end position="197"/>
    </location>
</feature>
<accession>A0A835Y8E6</accession>
<feature type="compositionally biased region" description="Low complexity" evidence="1">
    <location>
        <begin position="807"/>
        <end position="822"/>
    </location>
</feature>
<feature type="compositionally biased region" description="Low complexity" evidence="1">
    <location>
        <begin position="479"/>
        <end position="498"/>
    </location>
</feature>
<feature type="region of interest" description="Disordered" evidence="1">
    <location>
        <begin position="1695"/>
        <end position="1766"/>
    </location>
</feature>
<organism evidence="2 3">
    <name type="scientific">Edaphochlamys debaryana</name>
    <dbReference type="NCBI Taxonomy" id="47281"/>
    <lineage>
        <taxon>Eukaryota</taxon>
        <taxon>Viridiplantae</taxon>
        <taxon>Chlorophyta</taxon>
        <taxon>core chlorophytes</taxon>
        <taxon>Chlorophyceae</taxon>
        <taxon>CS clade</taxon>
        <taxon>Chlamydomonadales</taxon>
        <taxon>Chlamydomonadales incertae sedis</taxon>
        <taxon>Edaphochlamys</taxon>
    </lineage>
</organism>
<feature type="region of interest" description="Disordered" evidence="1">
    <location>
        <begin position="1005"/>
        <end position="1055"/>
    </location>
</feature>
<gene>
    <name evidence="2" type="ORF">HYH03_004905</name>
</gene>
<protein>
    <submittedName>
        <fullName evidence="2">Uncharacterized protein</fullName>
    </submittedName>
</protein>
<feature type="region of interest" description="Disordered" evidence="1">
    <location>
        <begin position="619"/>
        <end position="638"/>
    </location>
</feature>
<feature type="region of interest" description="Disordered" evidence="1">
    <location>
        <begin position="1515"/>
        <end position="1585"/>
    </location>
</feature>
<feature type="compositionally biased region" description="Low complexity" evidence="1">
    <location>
        <begin position="512"/>
        <end position="528"/>
    </location>
</feature>
<feature type="compositionally biased region" description="Gly residues" evidence="1">
    <location>
        <begin position="1754"/>
        <end position="1766"/>
    </location>
</feature>
<feature type="compositionally biased region" description="Low complexity" evidence="1">
    <location>
        <begin position="366"/>
        <end position="407"/>
    </location>
</feature>
<feature type="compositionally biased region" description="Low complexity" evidence="1">
    <location>
        <begin position="591"/>
        <end position="600"/>
    </location>
</feature>
<feature type="compositionally biased region" description="Low complexity" evidence="1">
    <location>
        <begin position="698"/>
        <end position="715"/>
    </location>
</feature>
<feature type="compositionally biased region" description="Low complexity" evidence="1">
    <location>
        <begin position="857"/>
        <end position="870"/>
    </location>
</feature>
<feature type="compositionally biased region" description="Low complexity" evidence="1">
    <location>
        <begin position="1225"/>
        <end position="1265"/>
    </location>
</feature>
<feature type="compositionally biased region" description="Low complexity" evidence="1">
    <location>
        <begin position="672"/>
        <end position="691"/>
    </location>
</feature>
<feature type="compositionally biased region" description="Basic and acidic residues" evidence="1">
    <location>
        <begin position="795"/>
        <end position="806"/>
    </location>
</feature>
<proteinExistence type="predicted"/>
<dbReference type="Proteomes" id="UP000612055">
    <property type="component" value="Unassembled WGS sequence"/>
</dbReference>
<evidence type="ECO:0000256" key="1">
    <source>
        <dbReference type="SAM" id="MobiDB-lite"/>
    </source>
</evidence>
<feature type="compositionally biased region" description="Low complexity" evidence="1">
    <location>
        <begin position="894"/>
        <end position="939"/>
    </location>
</feature>
<comment type="caution">
    <text evidence="2">The sequence shown here is derived from an EMBL/GenBank/DDBJ whole genome shotgun (WGS) entry which is preliminary data.</text>
</comment>
<feature type="compositionally biased region" description="Low complexity" evidence="1">
    <location>
        <begin position="1037"/>
        <end position="1051"/>
    </location>
</feature>
<feature type="compositionally biased region" description="Low complexity" evidence="1">
    <location>
        <begin position="1108"/>
        <end position="1142"/>
    </location>
</feature>
<feature type="compositionally biased region" description="Low complexity" evidence="1">
    <location>
        <begin position="1089"/>
        <end position="1100"/>
    </location>
</feature>
<keyword evidence="3" id="KW-1185">Reference proteome</keyword>
<evidence type="ECO:0000313" key="3">
    <source>
        <dbReference type="Proteomes" id="UP000612055"/>
    </source>
</evidence>
<feature type="region of interest" description="Disordered" evidence="1">
    <location>
        <begin position="350"/>
        <end position="435"/>
    </location>
</feature>
<sequence length="1946" mass="193962">MDATHAPKRRRLNEAGLFPWSTLFGPLFVTRAQLVHLDETCGRLERLGLPYASTSLRGAIVCISLPGGGVAARRLNGLEDGESVCVEGPRGVSCSLPLASVLEEEPTDAQWRQACVEAAGHLLRGSLRHWTCAEVRFTLQRLLELRLASETTAAHADTQPSPRQAQPRVGGQQQQPQFSRLRPRQLARPEGPGDDALRERLYEVLQVRARISDEQWREHASQLLPYNPADAMETLRRAAAAVASGAAGPSAAATAAGQGTCIAPAEQAAVPGAANAPAGPSTTAAATAAGAVPLRSQALHLPSGGAASVLRRAAAGRARQLPLLRAAAHVRVAPAPAVVAAAARALRTARGGAVAKRTALPRTRPTKAPAGPSATTAGPTPGPGAQTVRTAPAGAAARAVPSAPQGAKLAGGSLQAPRAQPSTRPRGGAPTCGTPAAHAHAGVAFAPVTAAAGAHAAARVPLVAAATATAPAQSPAATAGAAAAQPGTAAATATGAATSPRKRARPDGPTRATAHPAAAPAAIAHPTAGSTPAAQPGLRTPPRAVSGPQAAPVTPNPVRHRDPAGVWELGEPELPAAPSHVGGAAGHEPGQPQQPLALPLQAPPPAPAPAPLRSLSAAQLGSTQVPPPDAPRALRPRTGSAAVGVVAIGAGVGAASEAGPCPKQPQQPQRPGPVRAAAPPQGPAAVAAAARAARREPATAAAPVDGPAVPPRAAAGNSARAPPSIAVGAGSRPPPIAGPFDAHDTLLSAAPAAAISPGFLGDHLPSAAQGLTGPVAAPPGPASAAAAAVGPSPVRVRDATVGEDRQGASAAAAQAGNEVQAQRASPAPALASQATTGEPLVPGGSQAAARPLPSGPPADALVPATAAAASPPAPPPHHGSASQKLEPRPSPLQPRAEPAASPAASAGPDAATTARAACPTLPRLRSASSTPRASAPSPVRSERHLQLMAELDRLEAQTEQQQEQQGAAGGRQGMAAAAAAPGLYPAAFPLLASMSALQLANARAQHARLKQRRQGGGTERGPASPGLQAASGPEPLQPRSSAPPAEQSAAQTVQAAREVVAWDGQALAPLPPAKGRGQAPPAPGLNHAQSGPQLQQPSPGRQEEHAANRATAPARGAVSSESALQGAPLAAAPARQAASHHAPTPVAQALPEEERRRREAAQPGVGAQARVALAAPPPTALQPGQLVRAKEPASAGPAVTTPASEAGRSVPTAAAEALPPMHRSAGLQAASPAGPGPLGLPSRAQPPGAPPGAGAVRPASPRGAPHSSLLGAALERNLLPSKAPGASALPCSPFARAAPGPGAAPAASAGPAAAERERAAGLAAAALSGPLSALLQGDLLSAAVPSLPAAASAAGAGERGATAPPERNDVGAEAVAAVAGPSRHLWGPPPGHAQPVAPASANAPAAAAANVPAAAAANAPAAVTVAAGGPQRMQGINDHTREPGERLTSVSAQAAYQPPRMPWPHEEFRWSRMQRHPDVVASDKQARAPAAAAVAAPPPMILPLAAQLSGWGEPKIAVHRSGPGPGPGLQAHGMSHPAPQAESARRAADAAAEGAASARRLERPGSAPATGAELRSGAGSKRSATVAGLGQKGRVLAAPAHALVPAAAVAGSAAAGPSAGPAAAAPAPQRTAAPAAAPAQTHTPGPGPAVGPTPRRRAYAGGRHCQGCNHSGAALVPAGPSAWAQLAQPAAWTWALPPGTLPQAGERSAGGQRGSERIPDNDEDDDSGGDRDGEDDREEAHGDWSRRQQQAGRSGQGPGGANGGGRLGLSRRAAALAAQAEAVVRELPWAAVAWAERVLRFLRAQPMTQATYQQIRRSSLGVPRSIADPTGQPTALLAYLRRFSPWFKVVPPRGAGSGPVDCCLLRATGGSTWAREETRALQWMYDYISVAGEVFPDSLTLGALESSPVCPPRHMLRGQELESWMRHFRHWTLEDGKVKALPGARP</sequence>
<feature type="region of interest" description="Disordered" evidence="1">
    <location>
        <begin position="479"/>
        <end position="612"/>
    </location>
</feature>
<feature type="compositionally biased region" description="Low complexity" evidence="1">
    <location>
        <begin position="162"/>
        <end position="180"/>
    </location>
</feature>
<feature type="region of interest" description="Disordered" evidence="1">
    <location>
        <begin position="1068"/>
        <end position="1209"/>
    </location>
</feature>
<feature type="region of interest" description="Disordered" evidence="1">
    <location>
        <begin position="1225"/>
        <end position="1267"/>
    </location>
</feature>
<evidence type="ECO:0000313" key="2">
    <source>
        <dbReference type="EMBL" id="KAG2496897.1"/>
    </source>
</evidence>
<feature type="compositionally biased region" description="Pro residues" evidence="1">
    <location>
        <begin position="601"/>
        <end position="610"/>
    </location>
</feature>
<feature type="region of interest" description="Disordered" evidence="1">
    <location>
        <begin position="1613"/>
        <end position="1663"/>
    </location>
</feature>
<feature type="region of interest" description="Disordered" evidence="1">
    <location>
        <begin position="655"/>
        <end position="738"/>
    </location>
</feature>